<dbReference type="Proteomes" id="UP000217785">
    <property type="component" value="Unassembled WGS sequence"/>
</dbReference>
<dbReference type="RefSeq" id="WP_096181232.1">
    <property type="nucleotide sequence ID" value="NZ_BDUF01000023.1"/>
</dbReference>
<proteinExistence type="predicted"/>
<name>A0A292YM42_9BACL</name>
<evidence type="ECO:0000256" key="1">
    <source>
        <dbReference type="SAM" id="SignalP"/>
    </source>
</evidence>
<comment type="caution">
    <text evidence="2">The sequence shown here is derived from an EMBL/GenBank/DDBJ whole genome shotgun (WGS) entry which is preliminary data.</text>
</comment>
<protein>
    <recommendedName>
        <fullName evidence="4">DUF4367 domain-containing protein</fullName>
    </recommendedName>
</protein>
<sequence>MKKSWLVYTILTVGLTFLATQSSFASNNDSTKTKIDIKRQHTELKSKSLAEVQAEVPFSIIAPSDLPYGLVLKEVVVSHPPTGINNPKLARAILTFASPDKKNILQVWEGKATNTIKGKGIKNKKLAINNKGAEYVLTDKIAAISWSKGDVNFFAITNPNSDISSEETLVQIAKLFKQ</sequence>
<evidence type="ECO:0000313" key="3">
    <source>
        <dbReference type="Proteomes" id="UP000217785"/>
    </source>
</evidence>
<feature type="signal peptide" evidence="1">
    <location>
        <begin position="1"/>
        <end position="25"/>
    </location>
</feature>
<dbReference type="EMBL" id="BDUF01000023">
    <property type="protein sequence ID" value="GAX89540.1"/>
    <property type="molecule type" value="Genomic_DNA"/>
</dbReference>
<dbReference type="AlphaFoldDB" id="A0A292YM42"/>
<organism evidence="2 3">
    <name type="scientific">Effusibacillus lacus</name>
    <dbReference type="NCBI Taxonomy" id="1348429"/>
    <lineage>
        <taxon>Bacteria</taxon>
        <taxon>Bacillati</taxon>
        <taxon>Bacillota</taxon>
        <taxon>Bacilli</taxon>
        <taxon>Bacillales</taxon>
        <taxon>Alicyclobacillaceae</taxon>
        <taxon>Effusibacillus</taxon>
    </lineage>
</organism>
<keyword evidence="1" id="KW-0732">Signal</keyword>
<accession>A0A292YM42</accession>
<feature type="chain" id="PRO_5013149531" description="DUF4367 domain-containing protein" evidence="1">
    <location>
        <begin position="26"/>
        <end position="178"/>
    </location>
</feature>
<reference evidence="3" key="1">
    <citation type="submission" date="2017-07" db="EMBL/GenBank/DDBJ databases">
        <title>Draft genome sequence of Effusibacillus lacus strain skLN1.</title>
        <authorList>
            <person name="Watanabe M."/>
            <person name="Kojima H."/>
            <person name="Fukui M."/>
        </authorList>
    </citation>
    <scope>NUCLEOTIDE SEQUENCE [LARGE SCALE GENOMIC DNA]</scope>
    <source>
        <strain evidence="3">skLN1</strain>
    </source>
</reference>
<evidence type="ECO:0008006" key="4">
    <source>
        <dbReference type="Google" id="ProtNLM"/>
    </source>
</evidence>
<keyword evidence="3" id="KW-1185">Reference proteome</keyword>
<evidence type="ECO:0000313" key="2">
    <source>
        <dbReference type="EMBL" id="GAX89540.1"/>
    </source>
</evidence>
<gene>
    <name evidence="2" type="ORF">EFBL_1164</name>
</gene>